<evidence type="ECO:0000256" key="1">
    <source>
        <dbReference type="ARBA" id="ARBA00022801"/>
    </source>
</evidence>
<dbReference type="Pfam" id="PF07859">
    <property type="entry name" value="Abhydrolase_3"/>
    <property type="match status" value="1"/>
</dbReference>
<dbReference type="Gene3D" id="3.40.50.1820">
    <property type="entry name" value="alpha/beta hydrolase"/>
    <property type="match status" value="1"/>
</dbReference>
<feature type="domain" description="Peptidase S9 prolyl oligopeptidase catalytic" evidence="2">
    <location>
        <begin position="229"/>
        <end position="306"/>
    </location>
</feature>
<dbReference type="GO" id="GO:0006508">
    <property type="term" value="P:proteolysis"/>
    <property type="evidence" value="ECO:0007669"/>
    <property type="project" value="InterPro"/>
</dbReference>
<feature type="domain" description="Alpha/beta hydrolase fold-3" evidence="3">
    <location>
        <begin position="37"/>
        <end position="153"/>
    </location>
</feature>
<dbReference type="GO" id="GO:0008236">
    <property type="term" value="F:serine-type peptidase activity"/>
    <property type="evidence" value="ECO:0007669"/>
    <property type="project" value="InterPro"/>
</dbReference>
<organism evidence="4 5">
    <name type="scientific">Tuber borchii</name>
    <name type="common">White truffle</name>
    <dbReference type="NCBI Taxonomy" id="42251"/>
    <lineage>
        <taxon>Eukaryota</taxon>
        <taxon>Fungi</taxon>
        <taxon>Dikarya</taxon>
        <taxon>Ascomycota</taxon>
        <taxon>Pezizomycotina</taxon>
        <taxon>Pezizomycetes</taxon>
        <taxon>Pezizales</taxon>
        <taxon>Tuberaceae</taxon>
        <taxon>Tuber</taxon>
    </lineage>
</organism>
<gene>
    <name evidence="4" type="ORF">B9Z19DRAFT_1075184</name>
</gene>
<evidence type="ECO:0000259" key="3">
    <source>
        <dbReference type="Pfam" id="PF07859"/>
    </source>
</evidence>
<name>A0A2T7A3M1_TUBBO</name>
<dbReference type="InterPro" id="IPR001375">
    <property type="entry name" value="Peptidase_S9_cat"/>
</dbReference>
<sequence>MQNAITEPYKYHSSGRPLNVDIALPPDHSSSKKYQTLICYHGGGLVCGSRQTFIPLYLASKLRKLGWIIILPDYQLLPEATGWDIRQDVLDLEQWILKEKDTWGIDVENIALTGTSAGGYLGALTAITWKTIKPQAFASVYGMVDIASDWYSAKKQPGLTVMGVPADAIQEEEYQKHYENDSEVVWDDRLTKDNRVPLFMLYLREGIYPKVLYGRLLGKNDGGGLDDSYLQPLNRIDSSFPKTIAIHGEQDSAVKISDSYNLVDRVRKAGVKSEILAIKGAEHGLMPEAIHDQEWNHVVDFLQKATEARD</sequence>
<accession>A0A2T7A3M1</accession>
<dbReference type="Proteomes" id="UP000244722">
    <property type="component" value="Unassembled WGS sequence"/>
</dbReference>
<comment type="caution">
    <text evidence="4">The sequence shown here is derived from an EMBL/GenBank/DDBJ whole genome shotgun (WGS) entry which is preliminary data.</text>
</comment>
<keyword evidence="1 4" id="KW-0378">Hydrolase</keyword>
<dbReference type="SUPFAM" id="SSF53474">
    <property type="entry name" value="alpha/beta-Hydrolases"/>
    <property type="match status" value="1"/>
</dbReference>
<evidence type="ECO:0000313" key="4">
    <source>
        <dbReference type="EMBL" id="PUU82319.1"/>
    </source>
</evidence>
<dbReference type="Pfam" id="PF00326">
    <property type="entry name" value="Peptidase_S9"/>
    <property type="match status" value="1"/>
</dbReference>
<dbReference type="PANTHER" id="PTHR48081">
    <property type="entry name" value="AB HYDROLASE SUPERFAMILY PROTEIN C4A8.06C"/>
    <property type="match status" value="1"/>
</dbReference>
<evidence type="ECO:0000259" key="2">
    <source>
        <dbReference type="Pfam" id="PF00326"/>
    </source>
</evidence>
<dbReference type="InterPro" id="IPR029058">
    <property type="entry name" value="AB_hydrolase_fold"/>
</dbReference>
<dbReference type="InterPro" id="IPR013094">
    <property type="entry name" value="AB_hydrolase_3"/>
</dbReference>
<keyword evidence="5" id="KW-1185">Reference proteome</keyword>
<protein>
    <submittedName>
        <fullName evidence="4">Alpha/Beta hydrolase protein</fullName>
    </submittedName>
</protein>
<evidence type="ECO:0000313" key="5">
    <source>
        <dbReference type="Proteomes" id="UP000244722"/>
    </source>
</evidence>
<proteinExistence type="predicted"/>
<dbReference type="PANTHER" id="PTHR48081:SF3">
    <property type="entry name" value="ALPHA_BETA HYDROLASE FOLD-3 DOMAIN-CONTAINING PROTEIN"/>
    <property type="match status" value="1"/>
</dbReference>
<reference evidence="4 5" key="1">
    <citation type="submission" date="2017-04" db="EMBL/GenBank/DDBJ databases">
        <title>Draft genome sequence of Tuber borchii Vittad., a whitish edible truffle.</title>
        <authorList>
            <consortium name="DOE Joint Genome Institute"/>
            <person name="Murat C."/>
            <person name="Kuo A."/>
            <person name="Barry K.W."/>
            <person name="Clum A."/>
            <person name="Dockter R.B."/>
            <person name="Fauchery L."/>
            <person name="Iotti M."/>
            <person name="Kohler A."/>
            <person name="Labutti K."/>
            <person name="Lindquist E.A."/>
            <person name="Lipzen A."/>
            <person name="Ohm R.A."/>
            <person name="Wang M."/>
            <person name="Grigoriev I.V."/>
            <person name="Zambonelli A."/>
            <person name="Martin F.M."/>
        </authorList>
    </citation>
    <scope>NUCLEOTIDE SEQUENCE [LARGE SCALE GENOMIC DNA]</scope>
    <source>
        <strain evidence="4 5">Tbo3840</strain>
    </source>
</reference>
<dbReference type="InterPro" id="IPR050300">
    <property type="entry name" value="GDXG_lipolytic_enzyme"/>
</dbReference>
<dbReference type="AlphaFoldDB" id="A0A2T7A3M1"/>
<dbReference type="OrthoDB" id="19653at2759"/>
<dbReference type="STRING" id="42251.A0A2T7A3M1"/>
<dbReference type="EMBL" id="NESQ01000030">
    <property type="protein sequence ID" value="PUU82319.1"/>
    <property type="molecule type" value="Genomic_DNA"/>
</dbReference>